<sequence length="314" mass="33791">MGALQRSIIADVATLPKCSSRALHSSATRLEELSSDSASSTPPTNTRKDRSAFALKQITSLQNRRIIPGGLAKGSFPSGQMAHRNPRPQSSQPNDSGAASEDTQAQPQPEANSRSPRTTFRGSGPPTGQMVRAPSNLRISRNATVGGMRGGPNLRARDGNQGNRRGGPNNRGDRAPKKREKNKSDGSAPQRTSIADIDPATTLSDGMVHHLLRLQRKEWDRKSYEPKYAKGSLAANELIHAGRELFKGESSPIKTWGPLEKRIGVVGMFGAEAKLKIRRVGDGDAEAFGQEALEVEEVGIETETEQGKKEVAVS</sequence>
<evidence type="ECO:0000256" key="1">
    <source>
        <dbReference type="SAM" id="MobiDB-lite"/>
    </source>
</evidence>
<accession>A0A9W8YA71</accession>
<feature type="region of interest" description="Disordered" evidence="1">
    <location>
        <begin position="20"/>
        <end position="201"/>
    </location>
</feature>
<comment type="caution">
    <text evidence="2">The sequence shown here is derived from an EMBL/GenBank/DDBJ whole genome shotgun (WGS) entry which is preliminary data.</text>
</comment>
<dbReference type="Proteomes" id="UP001140560">
    <property type="component" value="Unassembled WGS sequence"/>
</dbReference>
<evidence type="ECO:0000313" key="3">
    <source>
        <dbReference type="Proteomes" id="UP001140560"/>
    </source>
</evidence>
<reference evidence="2" key="1">
    <citation type="submission" date="2022-10" db="EMBL/GenBank/DDBJ databases">
        <title>Tapping the CABI collections for fungal endophytes: first genome assemblies for Collariella, Neodidymelliopsis, Ascochyta clinopodiicola, Didymella pomorum, Didymosphaeria variabile, Neocosmospora piperis and Neocucurbitaria cava.</title>
        <authorList>
            <person name="Hill R."/>
        </authorList>
    </citation>
    <scope>NUCLEOTIDE SEQUENCE</scope>
    <source>
        <strain evidence="2">IMI 356814</strain>
    </source>
</reference>
<organism evidence="2 3">
    <name type="scientific">Neocucurbitaria cava</name>
    <dbReference type="NCBI Taxonomy" id="798079"/>
    <lineage>
        <taxon>Eukaryota</taxon>
        <taxon>Fungi</taxon>
        <taxon>Dikarya</taxon>
        <taxon>Ascomycota</taxon>
        <taxon>Pezizomycotina</taxon>
        <taxon>Dothideomycetes</taxon>
        <taxon>Pleosporomycetidae</taxon>
        <taxon>Pleosporales</taxon>
        <taxon>Pleosporineae</taxon>
        <taxon>Cucurbitariaceae</taxon>
        <taxon>Neocucurbitaria</taxon>
    </lineage>
</organism>
<dbReference type="AlphaFoldDB" id="A0A9W8YA71"/>
<feature type="compositionally biased region" description="Low complexity" evidence="1">
    <location>
        <begin position="159"/>
        <end position="170"/>
    </location>
</feature>
<feature type="compositionally biased region" description="Polar residues" evidence="1">
    <location>
        <begin position="35"/>
        <end position="45"/>
    </location>
</feature>
<protein>
    <submittedName>
        <fullName evidence="2">Uncharacterized protein</fullName>
    </submittedName>
</protein>
<keyword evidence="3" id="KW-1185">Reference proteome</keyword>
<gene>
    <name evidence="2" type="ORF">N0V83_003951</name>
</gene>
<proteinExistence type="predicted"/>
<name>A0A9W8YA71_9PLEO</name>
<dbReference type="OrthoDB" id="3797824at2759"/>
<dbReference type="EMBL" id="JAPEUY010000006">
    <property type="protein sequence ID" value="KAJ4372178.1"/>
    <property type="molecule type" value="Genomic_DNA"/>
</dbReference>
<evidence type="ECO:0000313" key="2">
    <source>
        <dbReference type="EMBL" id="KAJ4372178.1"/>
    </source>
</evidence>
<feature type="compositionally biased region" description="Polar residues" evidence="1">
    <location>
        <begin position="87"/>
        <end position="121"/>
    </location>
</feature>